<protein>
    <submittedName>
        <fullName evidence="1">Uncharacterized protein</fullName>
    </submittedName>
</protein>
<proteinExistence type="predicted"/>
<evidence type="ECO:0000313" key="1">
    <source>
        <dbReference type="EMBL" id="JAE13532.1"/>
    </source>
</evidence>
<reference evidence="1" key="1">
    <citation type="submission" date="2014-09" db="EMBL/GenBank/DDBJ databases">
        <authorList>
            <person name="Magalhaes I.L.F."/>
            <person name="Oliveira U."/>
            <person name="Santos F.R."/>
            <person name="Vidigal T.H.D.A."/>
            <person name="Brescovit A.D."/>
            <person name="Santos A.J."/>
        </authorList>
    </citation>
    <scope>NUCLEOTIDE SEQUENCE</scope>
    <source>
        <tissue evidence="1">Shoot tissue taken approximately 20 cm above the soil surface</tissue>
    </source>
</reference>
<organism evidence="1">
    <name type="scientific">Arundo donax</name>
    <name type="common">Giant reed</name>
    <name type="synonym">Donax arundinaceus</name>
    <dbReference type="NCBI Taxonomy" id="35708"/>
    <lineage>
        <taxon>Eukaryota</taxon>
        <taxon>Viridiplantae</taxon>
        <taxon>Streptophyta</taxon>
        <taxon>Embryophyta</taxon>
        <taxon>Tracheophyta</taxon>
        <taxon>Spermatophyta</taxon>
        <taxon>Magnoliopsida</taxon>
        <taxon>Liliopsida</taxon>
        <taxon>Poales</taxon>
        <taxon>Poaceae</taxon>
        <taxon>PACMAD clade</taxon>
        <taxon>Arundinoideae</taxon>
        <taxon>Arundineae</taxon>
        <taxon>Arundo</taxon>
    </lineage>
</organism>
<reference evidence="1" key="2">
    <citation type="journal article" date="2015" name="Data Brief">
        <title>Shoot transcriptome of the giant reed, Arundo donax.</title>
        <authorList>
            <person name="Barrero R.A."/>
            <person name="Guerrero F.D."/>
            <person name="Moolhuijzen P."/>
            <person name="Goolsby J.A."/>
            <person name="Tidwell J."/>
            <person name="Bellgard S.E."/>
            <person name="Bellgard M.I."/>
        </authorList>
    </citation>
    <scope>NUCLEOTIDE SEQUENCE</scope>
    <source>
        <tissue evidence="1">Shoot tissue taken approximately 20 cm above the soil surface</tissue>
    </source>
</reference>
<sequence length="36" mass="4226">MTQHGKLVCVEQLFNHHSHCHGRTVCTHIEEFICCF</sequence>
<dbReference type="EMBL" id="GBRH01184364">
    <property type="protein sequence ID" value="JAE13532.1"/>
    <property type="molecule type" value="Transcribed_RNA"/>
</dbReference>
<dbReference type="AlphaFoldDB" id="A0A0A9FME8"/>
<name>A0A0A9FME8_ARUDO</name>
<accession>A0A0A9FME8</accession>